<name>A0A6V8PYX9_9ACTN</name>
<dbReference type="Proteomes" id="UP000561271">
    <property type="component" value="Unassembled WGS sequence"/>
</dbReference>
<gene>
    <name evidence="2" type="ORF">HKBW3S44_01385</name>
</gene>
<feature type="compositionally biased region" description="Basic and acidic residues" evidence="1">
    <location>
        <begin position="17"/>
        <end position="39"/>
    </location>
</feature>
<comment type="caution">
    <text evidence="2">The sequence shown here is derived from an EMBL/GenBank/DDBJ whole genome shotgun (WGS) entry which is preliminary data.</text>
</comment>
<reference evidence="2 3" key="1">
    <citation type="journal article" date="2020" name="Front. Microbiol.">
        <title>Single-cell genomics of novel Actinobacteria with the Wood-Ljungdahl pathway discovered in a serpentinizing system.</title>
        <authorList>
            <person name="Merino N."/>
            <person name="Kawai M."/>
            <person name="Boyd E.S."/>
            <person name="Colman D.R."/>
            <person name="McGlynn S.E."/>
            <person name="Nealson K.H."/>
            <person name="Kurokawa K."/>
            <person name="Hongoh Y."/>
        </authorList>
    </citation>
    <scope>NUCLEOTIDE SEQUENCE [LARGE SCALE GENOMIC DNA]</scope>
    <source>
        <strain evidence="2 3">S44</strain>
    </source>
</reference>
<evidence type="ECO:0000313" key="3">
    <source>
        <dbReference type="Proteomes" id="UP000561271"/>
    </source>
</evidence>
<sequence>MQVELVLALGNITPKRQEIERMGETKNSRTTHEYPHPPSREYVFG</sequence>
<accession>A0A6V8PYX9</accession>
<feature type="region of interest" description="Disordered" evidence="1">
    <location>
        <begin position="17"/>
        <end position="45"/>
    </location>
</feature>
<dbReference type="AlphaFoldDB" id="A0A6V8PYX9"/>
<proteinExistence type="predicted"/>
<organism evidence="2 3">
    <name type="scientific">Candidatus Hakubella thermalkaliphila</name>
    <dbReference type="NCBI Taxonomy" id="2754717"/>
    <lineage>
        <taxon>Bacteria</taxon>
        <taxon>Bacillati</taxon>
        <taxon>Actinomycetota</taxon>
        <taxon>Actinomycetota incertae sedis</taxon>
        <taxon>Candidatus Hakubellales</taxon>
        <taxon>Candidatus Hakubellaceae</taxon>
        <taxon>Candidatus Hakubella</taxon>
    </lineage>
</organism>
<evidence type="ECO:0000256" key="1">
    <source>
        <dbReference type="SAM" id="MobiDB-lite"/>
    </source>
</evidence>
<dbReference type="EMBL" id="BLSC01000142">
    <property type="protein sequence ID" value="GFP37708.1"/>
    <property type="molecule type" value="Genomic_DNA"/>
</dbReference>
<evidence type="ECO:0000313" key="2">
    <source>
        <dbReference type="EMBL" id="GFP37708.1"/>
    </source>
</evidence>
<protein>
    <submittedName>
        <fullName evidence="2">Uncharacterized protein</fullName>
    </submittedName>
</protein>